<comment type="caution">
    <text evidence="9">The sequence shown here is derived from an EMBL/GenBank/DDBJ whole genome shotgun (WGS) entry which is preliminary data.</text>
</comment>
<keyword evidence="2" id="KW-0645">Protease</keyword>
<feature type="domain" description="Peptidase M20 dimerisation" evidence="8">
    <location>
        <begin position="382"/>
        <end position="539"/>
    </location>
</feature>
<feature type="repeat" description="WD" evidence="6">
    <location>
        <begin position="87"/>
        <end position="126"/>
    </location>
</feature>
<keyword evidence="10" id="KW-1185">Reference proteome</keyword>
<dbReference type="InterPro" id="IPR020472">
    <property type="entry name" value="WD40_PAC1"/>
</dbReference>
<protein>
    <submittedName>
        <fullName evidence="9">Zn-dependent exopeptidase</fullName>
    </submittedName>
</protein>
<feature type="region of interest" description="Disordered" evidence="7">
    <location>
        <begin position="649"/>
        <end position="671"/>
    </location>
</feature>
<evidence type="ECO:0000256" key="3">
    <source>
        <dbReference type="ARBA" id="ARBA00022723"/>
    </source>
</evidence>
<evidence type="ECO:0000256" key="7">
    <source>
        <dbReference type="SAM" id="MobiDB-lite"/>
    </source>
</evidence>
<evidence type="ECO:0000256" key="1">
    <source>
        <dbReference type="ARBA" id="ARBA00022574"/>
    </source>
</evidence>
<keyword evidence="3" id="KW-0479">Metal-binding</keyword>
<proteinExistence type="predicted"/>
<feature type="region of interest" description="Disordered" evidence="7">
    <location>
        <begin position="163"/>
        <end position="194"/>
    </location>
</feature>
<dbReference type="InterPro" id="IPR019775">
    <property type="entry name" value="WD40_repeat_CS"/>
</dbReference>
<feature type="compositionally biased region" description="Basic and acidic residues" evidence="7">
    <location>
        <begin position="173"/>
        <end position="186"/>
    </location>
</feature>
<gene>
    <name evidence="9" type="ORF">Naga_100094g16</name>
</gene>
<feature type="repeat" description="WD" evidence="6">
    <location>
        <begin position="5"/>
        <end position="44"/>
    </location>
</feature>
<dbReference type="SUPFAM" id="SSF50978">
    <property type="entry name" value="WD40 repeat-like"/>
    <property type="match status" value="1"/>
</dbReference>
<dbReference type="InterPro" id="IPR002933">
    <property type="entry name" value="Peptidase_M20"/>
</dbReference>
<dbReference type="Gene3D" id="2.130.10.10">
    <property type="entry name" value="YVTN repeat-like/Quinoprotein amine dehydrogenase"/>
    <property type="match status" value="1"/>
</dbReference>
<dbReference type="Pfam" id="PF07687">
    <property type="entry name" value="M20_dimer"/>
    <property type="match status" value="1"/>
</dbReference>
<evidence type="ECO:0000313" key="10">
    <source>
        <dbReference type="Proteomes" id="UP000019335"/>
    </source>
</evidence>
<sequence>MNHFESHHCGPVTALTVYPPYVVSGAGDGFVKVWSPASRSCVRTLQGHHGSVLTLLAGREEGVVISGSRDGTIKVWDMESFSCRRTLRGHNDDVLSLAIWEGFLFSGAADGGILVWRVDSLTFYQAFQQVEQGVQSLVATQEGQRLLFSGLQGGTVLAWDMPQEASKNGGKGVRKEGGRDGERRGDGEDEGVGGPELVRMEECLSEFVSYQSVSVSEEDFHKEECWRCAKFLTSLLERLGASVKMVSLVEGKSPVVLARFGNQPDKPTVTLYGHYDVVPASERTWKTDPFVMMALNGYLYGRGVTDNKGPIMAMIFALKEMKEQGILKDMNAVLLLEGEEETSSEGFREAVLQNLHWFRGTGLILQANSTWIADDRPCLTYGMRGTIHLEVRVHGPKRNLHSGIDGGAVVEPLNDLVGILATLVDARGMVLVPDFYAEVEEVSQEELELFDAMNLNIDAYKASLGVKGLTCNSGREVLAGRWRQPTLSINQVASSNPTDSYSILPKAAMAKISVRTVPRQNPSRLVDLIRAHLKHEFGKRRSPNDLFVEVKKIGDWWYGDRGAHAFEMAEKAIEEVWHQPPLYVREGGTMPITAFLEDLLKAPALHLPLGQSTDNAHLPNERIRYLNLTNGKEIIKSILRQVGESGRARVGNGGSSVLKEGQVQGNGHGEAHRSLHTEKMGEEPMALPVPQARRAVSVPLSLLPASASGTHAHLTPLQTEPLVTRPTIARSAVSLNEKKGGLDGRERDRIMTKRLPRGRVFESRVENSHTECLRVSDVLHESDFRSRPGQLCTCNGIYINLYQQ</sequence>
<organism evidence="9 10">
    <name type="scientific">Nannochloropsis gaditana</name>
    <dbReference type="NCBI Taxonomy" id="72520"/>
    <lineage>
        <taxon>Eukaryota</taxon>
        <taxon>Sar</taxon>
        <taxon>Stramenopiles</taxon>
        <taxon>Ochrophyta</taxon>
        <taxon>Eustigmatophyceae</taxon>
        <taxon>Eustigmatales</taxon>
        <taxon>Monodopsidaceae</taxon>
        <taxon>Nannochloropsis</taxon>
    </lineage>
</organism>
<dbReference type="Pfam" id="PF00400">
    <property type="entry name" value="WD40"/>
    <property type="match status" value="3"/>
</dbReference>
<dbReference type="PROSITE" id="PS50082">
    <property type="entry name" value="WD_REPEATS_2"/>
    <property type="match status" value="3"/>
</dbReference>
<evidence type="ECO:0000256" key="4">
    <source>
        <dbReference type="ARBA" id="ARBA00022737"/>
    </source>
</evidence>
<dbReference type="PROSITE" id="PS00678">
    <property type="entry name" value="WD_REPEATS_1"/>
    <property type="match status" value="1"/>
</dbReference>
<dbReference type="GO" id="GO:0006508">
    <property type="term" value="P:proteolysis"/>
    <property type="evidence" value="ECO:0007669"/>
    <property type="project" value="UniProtKB-KW"/>
</dbReference>
<name>W7U518_9STRA</name>
<accession>W7U518</accession>
<keyword evidence="5" id="KW-0378">Hydrolase</keyword>
<dbReference type="OrthoDB" id="7832001at2759"/>
<dbReference type="Gene3D" id="3.30.70.360">
    <property type="match status" value="1"/>
</dbReference>
<dbReference type="GO" id="GO:0046872">
    <property type="term" value="F:metal ion binding"/>
    <property type="evidence" value="ECO:0007669"/>
    <property type="project" value="UniProtKB-KW"/>
</dbReference>
<dbReference type="InterPro" id="IPR011650">
    <property type="entry name" value="Peptidase_M20_dimer"/>
</dbReference>
<dbReference type="InterPro" id="IPR015943">
    <property type="entry name" value="WD40/YVTN_repeat-like_dom_sf"/>
</dbReference>
<keyword evidence="1 6" id="KW-0853">WD repeat</keyword>
<reference evidence="9 10" key="1">
    <citation type="journal article" date="2014" name="Mol. Plant">
        <title>Chromosome Scale Genome Assembly and Transcriptome Profiling of Nannochloropsis gaditana in Nitrogen Depletion.</title>
        <authorList>
            <person name="Corteggiani Carpinelli E."/>
            <person name="Telatin A."/>
            <person name="Vitulo N."/>
            <person name="Forcato C."/>
            <person name="D'Angelo M."/>
            <person name="Schiavon R."/>
            <person name="Vezzi A."/>
            <person name="Giacometti G.M."/>
            <person name="Morosinotto T."/>
            <person name="Valle G."/>
        </authorList>
    </citation>
    <scope>NUCLEOTIDE SEQUENCE [LARGE SCALE GENOMIC DNA]</scope>
    <source>
        <strain evidence="9 10">B-31</strain>
    </source>
</reference>
<dbReference type="PANTHER" id="PTHR43270:SF8">
    <property type="entry name" value="DI- AND TRIPEPTIDASE DUG2-RELATED"/>
    <property type="match status" value="1"/>
</dbReference>
<dbReference type="AlphaFoldDB" id="W7U518"/>
<dbReference type="Gene3D" id="3.40.630.10">
    <property type="entry name" value="Zn peptidases"/>
    <property type="match status" value="1"/>
</dbReference>
<evidence type="ECO:0000259" key="8">
    <source>
        <dbReference type="Pfam" id="PF07687"/>
    </source>
</evidence>
<dbReference type="EMBL" id="AZIL01000367">
    <property type="protein sequence ID" value="EWM27879.1"/>
    <property type="molecule type" value="Genomic_DNA"/>
</dbReference>
<evidence type="ECO:0000256" key="2">
    <source>
        <dbReference type="ARBA" id="ARBA00022670"/>
    </source>
</evidence>
<dbReference type="PRINTS" id="PR00320">
    <property type="entry name" value="GPROTEINBRPT"/>
</dbReference>
<dbReference type="InterPro" id="IPR051458">
    <property type="entry name" value="Cyt/Met_Dipeptidase"/>
</dbReference>
<dbReference type="GO" id="GO:0008233">
    <property type="term" value="F:peptidase activity"/>
    <property type="evidence" value="ECO:0007669"/>
    <property type="project" value="UniProtKB-KW"/>
</dbReference>
<dbReference type="InterPro" id="IPR036322">
    <property type="entry name" value="WD40_repeat_dom_sf"/>
</dbReference>
<dbReference type="Proteomes" id="UP000019335">
    <property type="component" value="Chromosome 5"/>
</dbReference>
<keyword evidence="4" id="KW-0677">Repeat</keyword>
<evidence type="ECO:0000256" key="5">
    <source>
        <dbReference type="ARBA" id="ARBA00022801"/>
    </source>
</evidence>
<dbReference type="InterPro" id="IPR001680">
    <property type="entry name" value="WD40_rpt"/>
</dbReference>
<feature type="repeat" description="WD" evidence="6">
    <location>
        <begin position="45"/>
        <end position="86"/>
    </location>
</feature>
<dbReference type="PROSITE" id="PS50294">
    <property type="entry name" value="WD_REPEATS_REGION"/>
    <property type="match status" value="1"/>
</dbReference>
<dbReference type="GO" id="GO:0006751">
    <property type="term" value="P:glutathione catabolic process"/>
    <property type="evidence" value="ECO:0007669"/>
    <property type="project" value="TreeGrafter"/>
</dbReference>
<dbReference type="Pfam" id="PF01546">
    <property type="entry name" value="Peptidase_M20"/>
    <property type="match status" value="1"/>
</dbReference>
<dbReference type="PANTHER" id="PTHR43270">
    <property type="entry name" value="BETA-ALA-HIS DIPEPTIDASE"/>
    <property type="match status" value="1"/>
</dbReference>
<evidence type="ECO:0000313" key="9">
    <source>
        <dbReference type="EMBL" id="EWM27879.1"/>
    </source>
</evidence>
<dbReference type="SMART" id="SM00320">
    <property type="entry name" value="WD40"/>
    <property type="match status" value="4"/>
</dbReference>
<dbReference type="SUPFAM" id="SSF53187">
    <property type="entry name" value="Zn-dependent exopeptidases"/>
    <property type="match status" value="1"/>
</dbReference>
<evidence type="ECO:0000256" key="6">
    <source>
        <dbReference type="PROSITE-ProRule" id="PRU00221"/>
    </source>
</evidence>